<sequence length="304" mass="33063">MLRKKWLAVALAVGLSGALVWGIGVSASAENRGLDVYKSALGQTKEAQSLTAHTKVELTDNGTKLLTVEGIAKVNHDGNAASVDATYTDAAGTGSFQAFHEQDQVIFKKGDSDVYRVMETTAWGHKSDKRTEDGPPAFVKQLFPALLGDMNKWTTVEELPDGGKQVTLELSEQEMPAFVKAIAPTVYSKIVERSEEKEKSSTEKGMAVKLPNLQKDVQVDDITLHATINKNNLIEEQTAEIHVSGVDASGKEHKLLLSLDVRLTDLSATTPDHIDLTGKQVEKISREDMRGGWGKKGWGDHVSQ</sequence>
<dbReference type="Proteomes" id="UP000319578">
    <property type="component" value="Unassembled WGS sequence"/>
</dbReference>
<evidence type="ECO:0000313" key="2">
    <source>
        <dbReference type="Proteomes" id="UP000319578"/>
    </source>
</evidence>
<dbReference type="EMBL" id="BJON01000022">
    <property type="protein sequence ID" value="GED71571.1"/>
    <property type="molecule type" value="Genomic_DNA"/>
</dbReference>
<accession>A0ABQ0TUM3</accession>
<keyword evidence="2" id="KW-1185">Reference proteome</keyword>
<comment type="caution">
    <text evidence="1">The sequence shown here is derived from an EMBL/GenBank/DDBJ whole genome shotgun (WGS) entry which is preliminary data.</text>
</comment>
<evidence type="ECO:0008006" key="3">
    <source>
        <dbReference type="Google" id="ProtNLM"/>
    </source>
</evidence>
<reference evidence="1 2" key="1">
    <citation type="submission" date="2019-06" db="EMBL/GenBank/DDBJ databases">
        <title>Whole genome shotgun sequence of Brevibacillus reuszeri NBRC 15719.</title>
        <authorList>
            <person name="Hosoyama A."/>
            <person name="Uohara A."/>
            <person name="Ohji S."/>
            <person name="Ichikawa N."/>
        </authorList>
    </citation>
    <scope>NUCLEOTIDE SEQUENCE [LARGE SCALE GENOMIC DNA]</scope>
    <source>
        <strain evidence="1 2">NBRC 15719</strain>
    </source>
</reference>
<organism evidence="1 2">
    <name type="scientific">Brevibacillus reuszeri</name>
    <dbReference type="NCBI Taxonomy" id="54915"/>
    <lineage>
        <taxon>Bacteria</taxon>
        <taxon>Bacillati</taxon>
        <taxon>Bacillota</taxon>
        <taxon>Bacilli</taxon>
        <taxon>Bacillales</taxon>
        <taxon>Paenibacillaceae</taxon>
        <taxon>Brevibacillus</taxon>
    </lineage>
</organism>
<gene>
    <name evidence="1" type="ORF">BRE01_52730</name>
</gene>
<name>A0ABQ0TUM3_9BACL</name>
<evidence type="ECO:0000313" key="1">
    <source>
        <dbReference type="EMBL" id="GED71571.1"/>
    </source>
</evidence>
<dbReference type="RefSeq" id="WP_236700104.1">
    <property type="nucleotide sequence ID" value="NZ_BJON01000022.1"/>
</dbReference>
<protein>
    <recommendedName>
        <fullName evidence="3">DUF4179 domain-containing protein</fullName>
    </recommendedName>
</protein>
<proteinExistence type="predicted"/>